<dbReference type="Gene3D" id="2.40.30.170">
    <property type="match status" value="1"/>
</dbReference>
<protein>
    <submittedName>
        <fullName evidence="5">Efflux transporter periplasmic adaptor subunit</fullName>
    </submittedName>
</protein>
<accession>A0A1U9KKW0</accession>
<dbReference type="GO" id="GO:0016020">
    <property type="term" value="C:membrane"/>
    <property type="evidence" value="ECO:0007669"/>
    <property type="project" value="InterPro"/>
</dbReference>
<dbReference type="KEGG" id="aace:A0U92_11025"/>
<dbReference type="Gene3D" id="2.40.420.20">
    <property type="match status" value="1"/>
</dbReference>
<dbReference type="FunFam" id="2.40.30.170:FF:000010">
    <property type="entry name" value="Efflux RND transporter periplasmic adaptor subunit"/>
    <property type="match status" value="1"/>
</dbReference>
<proteinExistence type="inferred from homology"/>
<evidence type="ECO:0000313" key="6">
    <source>
        <dbReference type="Proteomes" id="UP000188937"/>
    </source>
</evidence>
<dbReference type="Gene3D" id="2.40.50.100">
    <property type="match status" value="1"/>
</dbReference>
<dbReference type="AlphaFoldDB" id="A0A1U9KKW0"/>
<dbReference type="Gene3D" id="1.10.287.470">
    <property type="entry name" value="Helix hairpin bin"/>
    <property type="match status" value="1"/>
</dbReference>
<dbReference type="InterPro" id="IPR006143">
    <property type="entry name" value="RND_pump_MFP"/>
</dbReference>
<dbReference type="PANTHER" id="PTHR30097:SF16">
    <property type="entry name" value="CATION EFFLUX SYSTEM (CZCB-LIKE)"/>
    <property type="match status" value="1"/>
</dbReference>
<feature type="domain" description="CzcB-like C-terminal circularly permuted SH3-like" evidence="4">
    <location>
        <begin position="341"/>
        <end position="399"/>
    </location>
</feature>
<evidence type="ECO:0000256" key="1">
    <source>
        <dbReference type="ARBA" id="ARBA00009477"/>
    </source>
</evidence>
<organism evidence="5 6">
    <name type="scientific">Acetobacter aceti</name>
    <dbReference type="NCBI Taxonomy" id="435"/>
    <lineage>
        <taxon>Bacteria</taxon>
        <taxon>Pseudomonadati</taxon>
        <taxon>Pseudomonadota</taxon>
        <taxon>Alphaproteobacteria</taxon>
        <taxon>Acetobacterales</taxon>
        <taxon>Acetobacteraceae</taxon>
        <taxon>Acetobacter</taxon>
        <taxon>Acetobacter subgen. Acetobacter</taxon>
    </lineage>
</organism>
<dbReference type="InterPro" id="IPR051909">
    <property type="entry name" value="MFP_Cation_Efflux"/>
</dbReference>
<dbReference type="InterPro" id="IPR058649">
    <property type="entry name" value="CzcB_C"/>
</dbReference>
<keyword evidence="2" id="KW-0813">Transport</keyword>
<dbReference type="Proteomes" id="UP000188937">
    <property type="component" value="Chromosome"/>
</dbReference>
<dbReference type="EMBL" id="CP014692">
    <property type="protein sequence ID" value="AQS86434.1"/>
    <property type="molecule type" value="Genomic_DNA"/>
</dbReference>
<dbReference type="InterPro" id="IPR058792">
    <property type="entry name" value="Beta-barrel_RND_2"/>
</dbReference>
<dbReference type="OrthoDB" id="9806939at2"/>
<keyword evidence="6" id="KW-1185">Reference proteome</keyword>
<feature type="domain" description="CusB-like beta-barrel" evidence="3">
    <location>
        <begin position="259"/>
        <end position="336"/>
    </location>
</feature>
<dbReference type="SUPFAM" id="SSF111369">
    <property type="entry name" value="HlyD-like secretion proteins"/>
    <property type="match status" value="1"/>
</dbReference>
<name>A0A1U9KKW0_ACEAC</name>
<dbReference type="Pfam" id="PF25954">
    <property type="entry name" value="Beta-barrel_RND_2"/>
    <property type="match status" value="1"/>
</dbReference>
<evidence type="ECO:0000256" key="2">
    <source>
        <dbReference type="ARBA" id="ARBA00022448"/>
    </source>
</evidence>
<dbReference type="RefSeq" id="WP_077814398.1">
    <property type="nucleotide sequence ID" value="NZ_CP014692.1"/>
</dbReference>
<evidence type="ECO:0000259" key="4">
    <source>
        <dbReference type="Pfam" id="PF25975"/>
    </source>
</evidence>
<sequence>MKTHDFFPVRFKVALPEPGAVSGLAGHMSVMTARNGRLLTCAIRHMLALLGLVVLTGGSALADGHPPIQRKADGRVTVPEGSPVDKRLTVMSVTVSRWNRGTTAPGVIVAEPARNVTVFAPAAGKVLDVAVRVGEHVDVGDEIAHILSADAAQASADELKASAALDLAGRMLRRAQAVLAAGGDAVKDVENAKAGYAQAQAEEQRAKTHLDSLSTSVSAGGVITLRSPIEGAVGSVNTTEGMNVVDLTQPLAVVTNIAEVWAVASIPERDIRNVALGQAVNLTLPAFPGQVFHSTVSGIEPIMQADTQVLMVRVILPNLDRKLHPNMYANMTVMAPQPETISVPQSALVMNNDQVTVFVEVSPHVFERRIVQVIYDDGDLCRVTSGLTPGARIVTTGAVLLNDD</sequence>
<gene>
    <name evidence="5" type="ORF">A0U92_11025</name>
</gene>
<evidence type="ECO:0000313" key="5">
    <source>
        <dbReference type="EMBL" id="AQS86434.1"/>
    </source>
</evidence>
<dbReference type="GO" id="GO:0022857">
    <property type="term" value="F:transmembrane transporter activity"/>
    <property type="evidence" value="ECO:0007669"/>
    <property type="project" value="InterPro"/>
</dbReference>
<dbReference type="Pfam" id="PF25975">
    <property type="entry name" value="CzcB_C"/>
    <property type="match status" value="1"/>
</dbReference>
<evidence type="ECO:0000259" key="3">
    <source>
        <dbReference type="Pfam" id="PF25954"/>
    </source>
</evidence>
<dbReference type="PANTHER" id="PTHR30097">
    <property type="entry name" value="CATION EFFLUX SYSTEM PROTEIN CUSB"/>
    <property type="match status" value="1"/>
</dbReference>
<comment type="similarity">
    <text evidence="1">Belongs to the membrane fusion protein (MFP) (TC 8.A.1) family.</text>
</comment>
<dbReference type="NCBIfam" id="TIGR01730">
    <property type="entry name" value="RND_mfp"/>
    <property type="match status" value="1"/>
</dbReference>
<dbReference type="STRING" id="435.A0U92_11025"/>
<reference evidence="5 6" key="1">
    <citation type="submission" date="2016-03" db="EMBL/GenBank/DDBJ databases">
        <title>Acetic acid bacteria sequencing.</title>
        <authorList>
            <person name="Brandt J."/>
            <person name="Jakob F."/>
            <person name="Vogel R.F."/>
        </authorList>
    </citation>
    <scope>NUCLEOTIDE SEQUENCE [LARGE SCALE GENOMIC DNA]</scope>
    <source>
        <strain evidence="5 6">TMW2.1153</strain>
    </source>
</reference>